<evidence type="ECO:0000256" key="5">
    <source>
        <dbReference type="ARBA" id="ARBA00049598"/>
    </source>
</evidence>
<feature type="region of interest" description="Disordered" evidence="8">
    <location>
        <begin position="313"/>
        <end position="384"/>
    </location>
</feature>
<keyword evidence="11" id="KW-1185">Reference proteome</keyword>
<evidence type="ECO:0000259" key="9">
    <source>
        <dbReference type="PROSITE" id="PS51083"/>
    </source>
</evidence>
<dbReference type="SUPFAM" id="SSF144232">
    <property type="entry name" value="HIT/MYND zinc finger-like"/>
    <property type="match status" value="1"/>
</dbReference>
<keyword evidence="3 7" id="KW-0863">Zinc-finger</keyword>
<feature type="region of interest" description="Disordered" evidence="8">
    <location>
        <begin position="192"/>
        <end position="221"/>
    </location>
</feature>
<evidence type="ECO:0000256" key="4">
    <source>
        <dbReference type="ARBA" id="ARBA00022833"/>
    </source>
</evidence>
<dbReference type="GO" id="GO:0000492">
    <property type="term" value="P:box C/D snoRNP assembly"/>
    <property type="evidence" value="ECO:0007669"/>
    <property type="project" value="TreeGrafter"/>
</dbReference>
<evidence type="ECO:0000256" key="8">
    <source>
        <dbReference type="SAM" id="MobiDB-lite"/>
    </source>
</evidence>
<dbReference type="PANTHER" id="PTHR13483">
    <property type="entry name" value="BOX C_D SNORNA PROTEIN 1-RELATED"/>
    <property type="match status" value="1"/>
</dbReference>
<feature type="region of interest" description="Disordered" evidence="8">
    <location>
        <begin position="576"/>
        <end position="633"/>
    </location>
</feature>
<sequence>MTSSGVNTWNKEAVSLGGEECMSSKLMQIMLHYEPIDGPMSIADHDAHRWVHNLHMETVSSSRSPLALCAVCNKELPKYRCPACDIRSCSADCVKEHKVQTGCTGKRARTKHVAPLNSFTDDVLLRDFGLLEEVDAAVDRANRDLRIRDEDLRLYQPKRHKMRIELARACAVPERQMRLILAPFAMSLARENTSRVVDPSGKGKRKGKGKGKGKKGSKSTASESKPVYISWRVDWHFGTCGQVLTDRSTAEHEVVGQVLERFLKNSWSRGPTRHLLLPYAEQGLDELQVFLQQPLRARAERNSWKSRREMLLEEAEEEMQSEEDPPAKRQNPESSPRFPPPPPPPPPPPKPGLPSEESESEESESEAASESKAEDSEAEGHFEPFARLDLSRTLRENLMDKAIVEYPVLHVALPQEVQRFLAQCSPGESTEPGFDARHRLPDVPRAPPSPAADAGDPSAQTARAEPRSAGGTKLRPHPVIQVASVTDEDLQKALEARPTPAVRDSVSDADAVQAGQEPGQDAEELIVILDVFSGAQTLQELPNDAKSFATDNRAGISSKTTTILFYTCERVPREGQEAARGEIEASSVGSAPSKASSGRPEVKGSKNPPKRMDSQRVERAGSKNSTDGENSWMTRIDGSGGCLAASVPVSSPGTAVIFRLAYKQPDWVKWGLAVRKDPGTWLGQATLPLLLNLEPPRLRCFARSRCQEVALEWALPESLGQLKLKGEDRLWSWQYRWRLGESKEWTLGPEMAARERETFQGSVRRSFESRPLRGPWDPWDMSLSGLSGRLEISVRYSYREGLASEWSDWGSGAVTLGLPTPIASEGLEVEVNDYDPCEATVRWKAFEIPGFLSSEVDYRILLRSWPESSCKGGSRCTKWVPLETDDDANRNRVCRLTHLQQLVFNCQKKEFMLLAPPDSTCNPAPVRPCCDYEIRVEGRHRAVLGDGANGSWCHLQRSFSLPRSRSQKVTKDGFGRHPSWTAPCFTREQHENMEQVTCLKPPALAFAGAAEASEEPQCALQWASADCATQECYLHMPIRLGPGPCYLRWAAAEPGEMLPLQAPTEAPPLMADVFFRHGAPALQLRFRSACREALSRFQVCFQEDNEERMTLPARSMDHPFIRRDEEIKVLLGPAILAPGRYRVRLRAAPALSPAPVWSPWTEAVDALLERPPPRPRVGDELRVREGGAAVEARPCFGEMIAALSTCSVQLSWDSFTSPSLTGYQVAVSFESPRPADDEVFTPAPAGTLALRCAALLRRLAPETEPPLLKLLLWSVTGPCRNAILAPLMAPALAKDPQCLGSALETLTLSLDPRAEGTEGTPADVKVLWNLGGNAEAKCQQVQLRLCLEDSVAKNLLPQSLWFSHVSEPITTSFEAPLPPRLMLAYPCSQLVVQVEASLGCPKRSPGDRDAWGQVQRCQVKFRGQLREGIRIEDCPAKPQSLTEGHVSAGKACLSIPISEFPSDGLEYSAAVRVGDMSLWSCWSDFGDVLCMMQPAVWSSDGELGVSAPRNHKVTLTWSPLCCGLGAVPIDCAVTIVKVDAVNEEVLLGRCSRTARHHASGQNAPSDGDQDHLEVAAHGFQPTVVYQFLLYAKALLPRLQSPQDSWSLPVARSKPLQWPTVSEEWCCLVDWALPRPQQMLLPDGALEESNPRWKRSVLLSWPSMEQLSLEVREENPLVHQVLGWKKAAWVRTRFNDTDYVAVFDLPFDLGNLVRFRWMDRACGSVGPSSDVCIAHLPPPKLSVEVVDRTGSLQVRLTADTDAPMAPAAIFLQVRFRTTSGRPTPSTWSPGILFPLPTQRKFTVDISETHGLVSGKIYVFSAQLLSTARRSQWSAETVPLSLKLPAITVPGGELTVHAKSITSVTCSWPKLSPTCGAFEIEFKLDVFKQLLEGLQHQTSVLVDCEDGKSLCEATVFNLQASTEYVAQLSLRLTRRGSRRWQSTGLSTSFITPDPS</sequence>
<feature type="region of interest" description="Disordered" evidence="8">
    <location>
        <begin position="425"/>
        <end position="479"/>
    </location>
</feature>
<feature type="compositionally biased region" description="Pro residues" evidence="8">
    <location>
        <begin position="337"/>
        <end position="352"/>
    </location>
</feature>
<evidence type="ECO:0000256" key="7">
    <source>
        <dbReference type="PROSITE-ProRule" id="PRU00453"/>
    </source>
</evidence>
<dbReference type="CDD" id="cd23023">
    <property type="entry name" value="zf-HIT_BCD1"/>
    <property type="match status" value="1"/>
</dbReference>
<dbReference type="PROSITE" id="PS51083">
    <property type="entry name" value="ZF_HIT"/>
    <property type="match status" value="1"/>
</dbReference>
<proteinExistence type="inferred from homology"/>
<feature type="compositionally biased region" description="Basic and acidic residues" evidence="8">
    <location>
        <begin position="600"/>
        <end position="621"/>
    </location>
</feature>
<evidence type="ECO:0000256" key="2">
    <source>
        <dbReference type="ARBA" id="ARBA00022723"/>
    </source>
</evidence>
<dbReference type="GO" id="GO:0008270">
    <property type="term" value="F:zinc ion binding"/>
    <property type="evidence" value="ECO:0007669"/>
    <property type="project" value="UniProtKB-UniRule"/>
</dbReference>
<protein>
    <submittedName>
        <fullName evidence="10">Znhit6 protein</fullName>
    </submittedName>
</protein>
<reference evidence="10" key="1">
    <citation type="submission" date="2021-02" db="EMBL/GenBank/DDBJ databases">
        <authorList>
            <person name="Dougan E. K."/>
            <person name="Rhodes N."/>
            <person name="Thang M."/>
            <person name="Chan C."/>
        </authorList>
    </citation>
    <scope>NUCLEOTIDE SEQUENCE</scope>
</reference>
<dbReference type="GO" id="GO:0070761">
    <property type="term" value="C:pre-snoRNP complex"/>
    <property type="evidence" value="ECO:0007669"/>
    <property type="project" value="TreeGrafter"/>
</dbReference>
<dbReference type="InterPro" id="IPR051639">
    <property type="entry name" value="BCD1"/>
</dbReference>
<feature type="compositionally biased region" description="Low complexity" evidence="8">
    <location>
        <begin position="585"/>
        <end position="597"/>
    </location>
</feature>
<feature type="compositionally biased region" description="Basic and acidic residues" evidence="8">
    <location>
        <begin position="369"/>
        <end position="384"/>
    </location>
</feature>
<evidence type="ECO:0000313" key="10">
    <source>
        <dbReference type="EMBL" id="CAE7243374.1"/>
    </source>
</evidence>
<dbReference type="InterPro" id="IPR057721">
    <property type="entry name" value="BCD1_alpha/beta"/>
</dbReference>
<keyword evidence="4" id="KW-0862">Zinc</keyword>
<name>A0A812LAJ2_9DINO</name>
<gene>
    <name evidence="10" type="primary">Znhit6</name>
    <name evidence="10" type="ORF">SNEC2469_LOCUS4580</name>
</gene>
<comment type="function">
    <text evidence="5">Required for box C/D snoRNAs accumulation involved in snoRNA processing, snoRNA transport to the nucleolus and ribosome biogenesis.</text>
</comment>
<dbReference type="GO" id="GO:0005634">
    <property type="term" value="C:nucleus"/>
    <property type="evidence" value="ECO:0007669"/>
    <property type="project" value="TreeGrafter"/>
</dbReference>
<dbReference type="Pfam" id="PF04438">
    <property type="entry name" value="zf-HIT"/>
    <property type="match status" value="1"/>
</dbReference>
<comment type="caution">
    <text evidence="10">The sequence shown here is derived from an EMBL/GenBank/DDBJ whole genome shotgun (WGS) entry which is preliminary data.</text>
</comment>
<dbReference type="PANTHER" id="PTHR13483:SF3">
    <property type="entry name" value="BOX C_D SNORNA PROTEIN 1"/>
    <property type="match status" value="1"/>
</dbReference>
<organism evidence="10 11">
    <name type="scientific">Symbiodinium necroappetens</name>
    <dbReference type="NCBI Taxonomy" id="1628268"/>
    <lineage>
        <taxon>Eukaryota</taxon>
        <taxon>Sar</taxon>
        <taxon>Alveolata</taxon>
        <taxon>Dinophyceae</taxon>
        <taxon>Suessiales</taxon>
        <taxon>Symbiodiniaceae</taxon>
        <taxon>Symbiodinium</taxon>
    </lineage>
</organism>
<dbReference type="GO" id="GO:0000463">
    <property type="term" value="P:maturation of LSU-rRNA from tricistronic rRNA transcript (SSU-rRNA, 5.8S rRNA, LSU-rRNA)"/>
    <property type="evidence" value="ECO:0007669"/>
    <property type="project" value="TreeGrafter"/>
</dbReference>
<evidence type="ECO:0000256" key="6">
    <source>
        <dbReference type="ARBA" id="ARBA00049654"/>
    </source>
</evidence>
<dbReference type="OrthoDB" id="420575at2759"/>
<dbReference type="Gene3D" id="3.30.60.190">
    <property type="match status" value="1"/>
</dbReference>
<feature type="compositionally biased region" description="Acidic residues" evidence="8">
    <location>
        <begin position="313"/>
        <end position="324"/>
    </location>
</feature>
<keyword evidence="2" id="KW-0479">Metal-binding</keyword>
<feature type="domain" description="HIT-type" evidence="9">
    <location>
        <begin position="69"/>
        <end position="103"/>
    </location>
</feature>
<evidence type="ECO:0000256" key="1">
    <source>
        <dbReference type="ARBA" id="ARBA00022553"/>
    </source>
</evidence>
<dbReference type="GO" id="GO:0048254">
    <property type="term" value="P:snoRNA localization"/>
    <property type="evidence" value="ECO:0007669"/>
    <property type="project" value="TreeGrafter"/>
</dbReference>
<dbReference type="Proteomes" id="UP000601435">
    <property type="component" value="Unassembled WGS sequence"/>
</dbReference>
<dbReference type="InterPro" id="IPR007529">
    <property type="entry name" value="Znf_HIT"/>
</dbReference>
<evidence type="ECO:0000313" key="11">
    <source>
        <dbReference type="Proteomes" id="UP000601435"/>
    </source>
</evidence>
<feature type="compositionally biased region" description="Basic residues" evidence="8">
    <location>
        <begin position="202"/>
        <end position="217"/>
    </location>
</feature>
<feature type="compositionally biased region" description="Polar residues" evidence="8">
    <location>
        <begin position="622"/>
        <end position="633"/>
    </location>
</feature>
<dbReference type="Pfam" id="PF25790">
    <property type="entry name" value="BCD1"/>
    <property type="match status" value="2"/>
</dbReference>
<comment type="similarity">
    <text evidence="6">Belongs to the BCD1 family.</text>
</comment>
<dbReference type="EMBL" id="CAJNJA010009120">
    <property type="protein sequence ID" value="CAE7243374.1"/>
    <property type="molecule type" value="Genomic_DNA"/>
</dbReference>
<keyword evidence="1" id="KW-0597">Phosphoprotein</keyword>
<accession>A0A812LAJ2</accession>
<feature type="compositionally biased region" description="Acidic residues" evidence="8">
    <location>
        <begin position="356"/>
        <end position="367"/>
    </location>
</feature>
<evidence type="ECO:0000256" key="3">
    <source>
        <dbReference type="ARBA" id="ARBA00022771"/>
    </source>
</evidence>